<accession>A9KGG6</accession>
<feature type="domain" description="CMP/dCMP-type deaminase" evidence="5">
    <location>
        <begin position="4"/>
        <end position="133"/>
    </location>
</feature>
<dbReference type="HOGENOM" id="CLU_025810_5_2_6"/>
<dbReference type="GO" id="GO:0047974">
    <property type="term" value="F:guanosine deaminase activity"/>
    <property type="evidence" value="ECO:0007669"/>
    <property type="project" value="TreeGrafter"/>
</dbReference>
<dbReference type="SUPFAM" id="SSF53927">
    <property type="entry name" value="Cytidine deaminase-like"/>
    <property type="match status" value="1"/>
</dbReference>
<dbReference type="PROSITE" id="PS51747">
    <property type="entry name" value="CYT_DCMP_DEAMINASES_2"/>
    <property type="match status" value="1"/>
</dbReference>
<evidence type="ECO:0000313" key="7">
    <source>
        <dbReference type="Proteomes" id="UP000008555"/>
    </source>
</evidence>
<evidence type="ECO:0000256" key="4">
    <source>
        <dbReference type="ARBA" id="ARBA00022833"/>
    </source>
</evidence>
<organism evidence="6 7">
    <name type="scientific">Coxiella burnetii (strain Dugway 5J108-111)</name>
    <dbReference type="NCBI Taxonomy" id="434922"/>
    <lineage>
        <taxon>Bacteria</taxon>
        <taxon>Pseudomonadati</taxon>
        <taxon>Pseudomonadota</taxon>
        <taxon>Gammaproteobacteria</taxon>
        <taxon>Legionellales</taxon>
        <taxon>Coxiellaceae</taxon>
        <taxon>Coxiella</taxon>
    </lineage>
</organism>
<dbReference type="Pfam" id="PF00383">
    <property type="entry name" value="dCMP_cyt_deam_1"/>
    <property type="match status" value="1"/>
</dbReference>
<keyword evidence="3" id="KW-0378">Hydrolase</keyword>
<reference evidence="6 7" key="1">
    <citation type="journal article" date="2009" name="Infect. Immun.">
        <title>Comparative genomics reveal extensive transposon-mediated genomic plasticity and diversity among potential effector proteins within the genus Coxiella.</title>
        <authorList>
            <person name="Beare P.A."/>
            <person name="Unsworth N."/>
            <person name="Andoh M."/>
            <person name="Voth D.E."/>
            <person name="Omsland A."/>
            <person name="Gilk S.D."/>
            <person name="Williams K.P."/>
            <person name="Sobral B.W."/>
            <person name="Kupko J.J.III."/>
            <person name="Porcella S.F."/>
            <person name="Samuel J.E."/>
            <person name="Heinzen R.A."/>
        </authorList>
    </citation>
    <scope>NUCLEOTIDE SEQUENCE [LARGE SCALE GENOMIC DNA]</scope>
    <source>
        <strain evidence="6 7">Dugway 5J108-111</strain>
    </source>
</reference>
<evidence type="ECO:0000259" key="5">
    <source>
        <dbReference type="PROSITE" id="PS51747"/>
    </source>
</evidence>
<dbReference type="KEGG" id="cbd:CBUD_1461"/>
<evidence type="ECO:0000256" key="2">
    <source>
        <dbReference type="ARBA" id="ARBA00022723"/>
    </source>
</evidence>
<dbReference type="FunFam" id="3.40.140.10:FF:000011">
    <property type="entry name" value="tRNA-specific adenosine deaminase"/>
    <property type="match status" value="1"/>
</dbReference>
<dbReference type="PANTHER" id="PTHR11079">
    <property type="entry name" value="CYTOSINE DEAMINASE FAMILY MEMBER"/>
    <property type="match status" value="1"/>
</dbReference>
<name>A9KGG6_COXBN</name>
<dbReference type="Proteomes" id="UP000008555">
    <property type="component" value="Chromosome"/>
</dbReference>
<dbReference type="CDD" id="cd01285">
    <property type="entry name" value="nucleoside_deaminase"/>
    <property type="match status" value="1"/>
</dbReference>
<evidence type="ECO:0000313" key="6">
    <source>
        <dbReference type="EMBL" id="ABS77502.1"/>
    </source>
</evidence>
<dbReference type="InterPro" id="IPR002125">
    <property type="entry name" value="CMP_dCMP_dom"/>
</dbReference>
<evidence type="ECO:0000256" key="1">
    <source>
        <dbReference type="ARBA" id="ARBA00006576"/>
    </source>
</evidence>
<protein>
    <recommendedName>
        <fullName evidence="5">CMP/dCMP-type deaminase domain-containing protein</fullName>
    </recommendedName>
</protein>
<dbReference type="GO" id="GO:0006152">
    <property type="term" value="P:purine nucleoside catabolic process"/>
    <property type="evidence" value="ECO:0007669"/>
    <property type="project" value="TreeGrafter"/>
</dbReference>
<dbReference type="RefSeq" id="WP_005771036.1">
    <property type="nucleotide sequence ID" value="NC_009727.1"/>
</dbReference>
<dbReference type="Gene3D" id="3.40.140.10">
    <property type="entry name" value="Cytidine Deaminase, domain 2"/>
    <property type="match status" value="1"/>
</dbReference>
<sequence>MKENNDKQFLHEVFDLVKNSISHNLGGPFGALIVRDSKIIAKGVNRVTTSNDPTAHSEIVAIREACQKLNTFNLTGCYLYVNCEPCPMCLGACYWARIDKIIFSLTKKDAENIGFKDAYYYEQIRKPLSQRDLVMVQCLREEALPLFEAWDKKKDKVMY</sequence>
<dbReference type="GO" id="GO:0046872">
    <property type="term" value="F:metal ion binding"/>
    <property type="evidence" value="ECO:0007669"/>
    <property type="project" value="UniProtKB-KW"/>
</dbReference>
<keyword evidence="4" id="KW-0862">Zinc</keyword>
<dbReference type="AlphaFoldDB" id="A9KGG6"/>
<evidence type="ECO:0000256" key="3">
    <source>
        <dbReference type="ARBA" id="ARBA00022801"/>
    </source>
</evidence>
<dbReference type="InterPro" id="IPR016193">
    <property type="entry name" value="Cytidine_deaminase-like"/>
</dbReference>
<keyword evidence="2" id="KW-0479">Metal-binding</keyword>
<comment type="similarity">
    <text evidence="1">Belongs to the cytidine and deoxycytidylate deaminase family.</text>
</comment>
<dbReference type="EMBL" id="CP000733">
    <property type="protein sequence ID" value="ABS77502.1"/>
    <property type="molecule type" value="Genomic_DNA"/>
</dbReference>
<gene>
    <name evidence="6" type="ordered locus">CBUD_1461</name>
</gene>
<proteinExistence type="inferred from homology"/>
<dbReference type="PANTHER" id="PTHR11079:SF161">
    <property type="entry name" value="CMP_DCMP-TYPE DEAMINASE DOMAIN-CONTAINING PROTEIN"/>
    <property type="match status" value="1"/>
</dbReference>